<evidence type="ECO:0000313" key="6">
    <source>
        <dbReference type="EMBL" id="SVA86933.1"/>
    </source>
</evidence>
<comment type="subcellular location">
    <subcellularLocation>
        <location evidence="1">Membrane</location>
    </subcellularLocation>
</comment>
<dbReference type="Pfam" id="PF01124">
    <property type="entry name" value="MAPEG"/>
    <property type="match status" value="1"/>
</dbReference>
<dbReference type="AlphaFoldDB" id="A0A381ZDT4"/>
<dbReference type="SUPFAM" id="SSF161084">
    <property type="entry name" value="MAPEG domain-like"/>
    <property type="match status" value="1"/>
</dbReference>
<keyword evidence="4 5" id="KW-0472">Membrane</keyword>
<dbReference type="InterPro" id="IPR001129">
    <property type="entry name" value="Membr-assoc_MAPEG"/>
</dbReference>
<dbReference type="Gene3D" id="1.20.120.550">
    <property type="entry name" value="Membrane associated eicosanoid/glutathione metabolism-like domain"/>
    <property type="match status" value="1"/>
</dbReference>
<keyword evidence="2 5" id="KW-0812">Transmembrane</keyword>
<evidence type="ECO:0000256" key="5">
    <source>
        <dbReference type="SAM" id="Phobius"/>
    </source>
</evidence>
<protein>
    <recommendedName>
        <fullName evidence="7">MAPEG family protein</fullName>
    </recommendedName>
</protein>
<name>A0A381ZDT4_9ZZZZ</name>
<reference evidence="6" key="1">
    <citation type="submission" date="2018-05" db="EMBL/GenBank/DDBJ databases">
        <authorList>
            <person name="Lanie J.A."/>
            <person name="Ng W.-L."/>
            <person name="Kazmierczak K.M."/>
            <person name="Andrzejewski T.M."/>
            <person name="Davidsen T.M."/>
            <person name="Wayne K.J."/>
            <person name="Tettelin H."/>
            <person name="Glass J.I."/>
            <person name="Rusch D."/>
            <person name="Podicherti R."/>
            <person name="Tsui H.-C.T."/>
            <person name="Winkler M.E."/>
        </authorList>
    </citation>
    <scope>NUCLEOTIDE SEQUENCE</scope>
</reference>
<evidence type="ECO:0000256" key="2">
    <source>
        <dbReference type="ARBA" id="ARBA00022692"/>
    </source>
</evidence>
<evidence type="ECO:0008006" key="7">
    <source>
        <dbReference type="Google" id="ProtNLM"/>
    </source>
</evidence>
<evidence type="ECO:0000256" key="1">
    <source>
        <dbReference type="ARBA" id="ARBA00004370"/>
    </source>
</evidence>
<dbReference type="EMBL" id="UINC01020784">
    <property type="protein sequence ID" value="SVA86933.1"/>
    <property type="molecule type" value="Genomic_DNA"/>
</dbReference>
<evidence type="ECO:0000256" key="4">
    <source>
        <dbReference type="ARBA" id="ARBA00023136"/>
    </source>
</evidence>
<accession>A0A381ZDT4</accession>
<dbReference type="GO" id="GO:0016020">
    <property type="term" value="C:membrane"/>
    <property type="evidence" value="ECO:0007669"/>
    <property type="project" value="UniProtKB-SubCell"/>
</dbReference>
<feature type="transmembrane region" description="Helical" evidence="5">
    <location>
        <begin position="104"/>
        <end position="120"/>
    </location>
</feature>
<organism evidence="6">
    <name type="scientific">marine metagenome</name>
    <dbReference type="NCBI Taxonomy" id="408172"/>
    <lineage>
        <taxon>unclassified sequences</taxon>
        <taxon>metagenomes</taxon>
        <taxon>ecological metagenomes</taxon>
    </lineage>
</organism>
<feature type="transmembrane region" description="Helical" evidence="5">
    <location>
        <begin position="59"/>
        <end position="84"/>
    </location>
</feature>
<feature type="transmembrane region" description="Helical" evidence="5">
    <location>
        <begin position="6"/>
        <end position="25"/>
    </location>
</feature>
<dbReference type="InterPro" id="IPR023352">
    <property type="entry name" value="MAPEG-like_dom_sf"/>
</dbReference>
<keyword evidence="3 5" id="KW-1133">Transmembrane helix</keyword>
<sequence length="121" mass="13957">MTNIILLTLVLTLFQIWLIPMFLNLRNMNYLMSNRDEPMEMSITVQRVLRASANLQESLPAFLALVTLGIILEENLVTLGYSWIGLRIAYLLSYSYGIEKIRSYIWIASVVVLVLMALRFI</sequence>
<gene>
    <name evidence="6" type="ORF">METZ01_LOCUS139787</name>
</gene>
<proteinExistence type="predicted"/>
<evidence type="ECO:0000256" key="3">
    <source>
        <dbReference type="ARBA" id="ARBA00022989"/>
    </source>
</evidence>